<dbReference type="EMBL" id="HBEW01003595">
    <property type="protein sequence ID" value="CAD8580793.1"/>
    <property type="molecule type" value="Transcribed_RNA"/>
</dbReference>
<dbReference type="AlphaFoldDB" id="A0A7S0KGD0"/>
<reference evidence="2" key="1">
    <citation type="submission" date="2021-01" db="EMBL/GenBank/DDBJ databases">
        <authorList>
            <person name="Corre E."/>
            <person name="Pelletier E."/>
            <person name="Niang G."/>
            <person name="Scheremetjew M."/>
            <person name="Finn R."/>
            <person name="Kale V."/>
            <person name="Holt S."/>
            <person name="Cochrane G."/>
            <person name="Meng A."/>
            <person name="Brown T."/>
            <person name="Cohen L."/>
        </authorList>
    </citation>
    <scope>NUCLEOTIDE SEQUENCE</scope>
    <source>
        <strain evidence="2">Clade-D-RCC2572</strain>
    </source>
</reference>
<feature type="region of interest" description="Disordered" evidence="1">
    <location>
        <begin position="47"/>
        <end position="77"/>
    </location>
</feature>
<proteinExistence type="predicted"/>
<evidence type="ECO:0000256" key="1">
    <source>
        <dbReference type="SAM" id="MobiDB-lite"/>
    </source>
</evidence>
<sequence>MMPAPARAVAVQTRAVGAPARARGWARGRDLNNGASARTNARCVRAARATSAKASKGGGTRGKSEVKRVRGRQYARETPGNTGWSVLEVWENLGVVWDFVAPSSAEGRVVVKEAYAASGNKLRGISGWRKAMWEEAAAKAPITFVSSHTPLPEKSKYRVCWCPASNMPNGQKRDVVMFYLSTTRKFYFLNDIAKGALMNVDQASCQTPEAIYEASQKIYLVNEIYRDVYNRSINDAAVQDATWNPFVDELMRVTGVLKDKADQKAAGALADAAQEAHFESPIDGWNAGVGATPESLYIRLGVNFNFHGPAGVVSRAIITAVGEQRGMDLSGAETWAKHKWVDAAEELSITAESTHASITAVGRGWKVCWIDGNEDMKVPAVLVWSPEEGKYFSFGAIKRKGNAAGVSTEDIIQAVLGVARSRPTPPGLKEALLRDNEFLQVTGRLPSSTSTTPTKITMSEVEASFDDSEEGTVYVEVDEDDEDESGDEDDDEVDLNIDNMFFNNAAEPSAWRNTIQEEDMYDPGKVGTDPMYYPPGFQTDEERAADLLPPLGDFPQDGPTSPGEFYSRSAGYLSFVENDFDDDDLKRELGIDRDDMYRGPKDFPDVSKNPTPTPAREMVVNLRESSPKGLPKANVEDAYHTFELHGVDFIISRTNDGRLDLREVYSARRDSYGRFVEEAQRVNTSAFMSFPPAYYHEIAWTELRVTNQEDFDSDAPVPSFNTTEETTTKIYLVYARNEASAHTAYDRQLDFSKPVVMMSAEDVGMSIVHVRGATDDPNASLIIKNGELYCQDEMALETYENIIRAHEAALEADKPDVSKEFLIETDTEVEARAMEEEEDTPDVDNL</sequence>
<evidence type="ECO:0000313" key="2">
    <source>
        <dbReference type="EMBL" id="CAD8580793.1"/>
    </source>
</evidence>
<protein>
    <submittedName>
        <fullName evidence="2">Uncharacterized protein</fullName>
    </submittedName>
</protein>
<organism evidence="2">
    <name type="scientific">Ostreococcus mediterraneus</name>
    <dbReference type="NCBI Taxonomy" id="1486918"/>
    <lineage>
        <taxon>Eukaryota</taxon>
        <taxon>Viridiplantae</taxon>
        <taxon>Chlorophyta</taxon>
        <taxon>Mamiellophyceae</taxon>
        <taxon>Mamiellales</taxon>
        <taxon>Bathycoccaceae</taxon>
        <taxon>Ostreococcus</taxon>
    </lineage>
</organism>
<accession>A0A7S0KGD0</accession>
<name>A0A7S0KGD0_9CHLO</name>
<gene>
    <name evidence="2" type="ORF">OMED0929_LOCUS2987</name>
</gene>